<name>A0A1N7SB24_9BURK</name>
<sequence length="63" mass="6790">MTDAAACHGMQLHRAKHEADGRCGVTHGRIGLDVAHAMDRMGPCFTHALAFNPDFTPASDEEL</sequence>
<evidence type="ECO:0000313" key="2">
    <source>
        <dbReference type="Proteomes" id="UP000195569"/>
    </source>
</evidence>
<accession>A0A1N7SB24</accession>
<gene>
    <name evidence="1" type="ORF">BN2476_420063</name>
</gene>
<proteinExistence type="predicted"/>
<evidence type="ECO:0000313" key="1">
    <source>
        <dbReference type="EMBL" id="SIT44555.1"/>
    </source>
</evidence>
<dbReference type="RefSeq" id="WP_087736271.1">
    <property type="nucleotide sequence ID" value="NZ_CYGY02000042.1"/>
</dbReference>
<comment type="caution">
    <text evidence="1">The sequence shown here is derived from an EMBL/GenBank/DDBJ whole genome shotgun (WGS) entry which is preliminary data.</text>
</comment>
<organism evidence="1 2">
    <name type="scientific">Paraburkholderia piptadeniae</name>
    <dbReference type="NCBI Taxonomy" id="1701573"/>
    <lineage>
        <taxon>Bacteria</taxon>
        <taxon>Pseudomonadati</taxon>
        <taxon>Pseudomonadota</taxon>
        <taxon>Betaproteobacteria</taxon>
        <taxon>Burkholderiales</taxon>
        <taxon>Burkholderiaceae</taxon>
        <taxon>Paraburkholderia</taxon>
    </lineage>
</organism>
<dbReference type="Proteomes" id="UP000195569">
    <property type="component" value="Unassembled WGS sequence"/>
</dbReference>
<protein>
    <submittedName>
        <fullName evidence="1">Uncharacterized protein</fullName>
    </submittedName>
</protein>
<reference evidence="1" key="1">
    <citation type="submission" date="2016-12" db="EMBL/GenBank/DDBJ databases">
        <authorList>
            <person name="Moulin L."/>
        </authorList>
    </citation>
    <scope>NUCLEOTIDE SEQUENCE [LARGE SCALE GENOMIC DNA]</scope>
    <source>
        <strain evidence="1">STM 7183</strain>
    </source>
</reference>
<dbReference type="EMBL" id="CYGY02000042">
    <property type="protein sequence ID" value="SIT44555.1"/>
    <property type="molecule type" value="Genomic_DNA"/>
</dbReference>
<keyword evidence="2" id="KW-1185">Reference proteome</keyword>
<dbReference type="AlphaFoldDB" id="A0A1N7SB24"/>